<dbReference type="AlphaFoldDB" id="A0AA85C2A4"/>
<protein>
    <submittedName>
        <fullName evidence="3">PB1 domain-containing protein</fullName>
    </submittedName>
</protein>
<dbReference type="WBParaSite" id="SMTH1_96250.1">
    <property type="protein sequence ID" value="SMTH1_96250.1"/>
    <property type="gene ID" value="SMTH1_96250"/>
</dbReference>
<sequence length="374" mass="43285">MPLFKLIIPTINQNKKCENIFRWLVKDSMNDITYEQLNERIQSIFYKLDSYNNNDFMKEFQVLWYDGEDLCRIISTEDLHDAIQTLGGSNGNEKSIRFYITTNDCEQFKNQLNSLIKEKQPNELQLPELPETLDKLEIDENVKHSNTDLNHIETKLDTKQSSIDKSILLDQKTNEIDLDHHPILPSAPTLMDSSTMDLLWSSLQLPQYNMNYMNIPQNVHTYTTYTPYTQGYYLYNKMNISKLQPSSPSPSLSPSPSSSSLSTCLQSYSMNDQKRLTTNTYNTILQIPSSSFHLNKRNSKYTRSCINLATKSNTTTNNSNSNGKHQIDISAIIIRLRHMGFQQSDIYLSNIIRQYNGNINPILDRLSFENTKKL</sequence>
<dbReference type="Gene3D" id="3.10.20.90">
    <property type="entry name" value="Phosphatidylinositol 3-kinase Catalytic Subunit, Chain A, domain 1"/>
    <property type="match status" value="1"/>
</dbReference>
<organism evidence="2 3">
    <name type="scientific">Schistosoma mattheei</name>
    <dbReference type="NCBI Taxonomy" id="31246"/>
    <lineage>
        <taxon>Eukaryota</taxon>
        <taxon>Metazoa</taxon>
        <taxon>Spiralia</taxon>
        <taxon>Lophotrochozoa</taxon>
        <taxon>Platyhelminthes</taxon>
        <taxon>Trematoda</taxon>
        <taxon>Digenea</taxon>
        <taxon>Strigeidida</taxon>
        <taxon>Schistosomatoidea</taxon>
        <taxon>Schistosomatidae</taxon>
        <taxon>Schistosoma</taxon>
    </lineage>
</organism>
<dbReference type="Proteomes" id="UP000050791">
    <property type="component" value="Unassembled WGS sequence"/>
</dbReference>
<name>A0AA85C2A4_9TREM</name>
<evidence type="ECO:0000256" key="1">
    <source>
        <dbReference type="SAM" id="MobiDB-lite"/>
    </source>
</evidence>
<evidence type="ECO:0000313" key="3">
    <source>
        <dbReference type="WBParaSite" id="SMTH1_96250.1"/>
    </source>
</evidence>
<accession>A0AA85C2A4</accession>
<feature type="region of interest" description="Disordered" evidence="1">
    <location>
        <begin position="244"/>
        <end position="264"/>
    </location>
</feature>
<proteinExistence type="predicted"/>
<reference evidence="3" key="1">
    <citation type="submission" date="2023-11" db="UniProtKB">
        <authorList>
            <consortium name="WormBaseParasite"/>
        </authorList>
    </citation>
    <scope>IDENTIFICATION</scope>
</reference>
<evidence type="ECO:0000313" key="2">
    <source>
        <dbReference type="Proteomes" id="UP000050791"/>
    </source>
</evidence>